<dbReference type="Gene3D" id="3.90.226.10">
    <property type="entry name" value="2-enoyl-CoA Hydratase, Chain A, domain 1"/>
    <property type="match status" value="1"/>
</dbReference>
<dbReference type="AlphaFoldDB" id="A0A1X2L275"/>
<reference evidence="1 2" key="1">
    <citation type="submission" date="2017-04" db="EMBL/GenBank/DDBJ databases">
        <title>The new phylogeny of genus Mycobacterium.</title>
        <authorList>
            <person name="Tortoli E."/>
            <person name="Trovato A."/>
            <person name="Cirillo D.M."/>
        </authorList>
    </citation>
    <scope>NUCLEOTIDE SEQUENCE [LARGE SCALE GENOMIC DNA]</scope>
    <source>
        <strain evidence="1 2">DSM 45247</strain>
    </source>
</reference>
<dbReference type="Proteomes" id="UP000242320">
    <property type="component" value="Unassembled WGS sequence"/>
</dbReference>
<organism evidence="1 2">
    <name type="scientific">Mycolicibacterium vulneris</name>
    <dbReference type="NCBI Taxonomy" id="547163"/>
    <lineage>
        <taxon>Bacteria</taxon>
        <taxon>Bacillati</taxon>
        <taxon>Actinomycetota</taxon>
        <taxon>Actinomycetes</taxon>
        <taxon>Mycobacteriales</taxon>
        <taxon>Mycobacteriaceae</taxon>
        <taxon>Mycolicibacterium</taxon>
    </lineage>
</organism>
<proteinExistence type="predicted"/>
<keyword evidence="2" id="KW-1185">Reference proteome</keyword>
<name>A0A1X2L275_9MYCO</name>
<sequence length="80" mass="8157">MNFDGPIVFCVISRYHGGAFVVFSNALNENMQVLAVEGSFSSVIGGAPAAAVVAESVERGMARTIAAPAGSGKNLNREAG</sequence>
<gene>
    <name evidence="1" type="ORF">B8W69_12720</name>
</gene>
<evidence type="ECO:0000313" key="2">
    <source>
        <dbReference type="Proteomes" id="UP000242320"/>
    </source>
</evidence>
<accession>A0A1X2L275</accession>
<dbReference type="EMBL" id="NCXM01000011">
    <property type="protein sequence ID" value="OSC28071.1"/>
    <property type="molecule type" value="Genomic_DNA"/>
</dbReference>
<protein>
    <submittedName>
        <fullName evidence="1">Uncharacterized protein</fullName>
    </submittedName>
</protein>
<evidence type="ECO:0000313" key="1">
    <source>
        <dbReference type="EMBL" id="OSC28071.1"/>
    </source>
</evidence>
<dbReference type="SUPFAM" id="SSF52096">
    <property type="entry name" value="ClpP/crotonase"/>
    <property type="match status" value="1"/>
</dbReference>
<dbReference type="OrthoDB" id="9760256at2"/>
<dbReference type="InterPro" id="IPR029045">
    <property type="entry name" value="ClpP/crotonase-like_dom_sf"/>
</dbReference>
<comment type="caution">
    <text evidence="1">The sequence shown here is derived from an EMBL/GenBank/DDBJ whole genome shotgun (WGS) entry which is preliminary data.</text>
</comment>